<dbReference type="InterPro" id="IPR011990">
    <property type="entry name" value="TPR-like_helical_dom_sf"/>
</dbReference>
<gene>
    <name evidence="1" type="ORF">LCGC14_3148530</name>
</gene>
<dbReference type="Gene3D" id="1.25.40.10">
    <property type="entry name" value="Tetratricopeptide repeat domain"/>
    <property type="match status" value="1"/>
</dbReference>
<sequence length="336" mass="37732">EVAVEDAEIALKALLDITPDDADVYEYLARTAEVRGRVEDAGGSRNAAIRARALSRDIRQNAIEATGNNATAHINYLKMKQRQAGRDMAKRASLEGDYQALAKKFIVDPEVYLTLSYYYSGDVNRTDEAIDAIDEAIELDPENVEYAKTAAYLHYRKYSIFGVKDSLAKAMQVAERGLSLPNAQLVKGPRRGINTKNRYTLYSILSAWYVELAVEAQQSGDDLQHKNWVAKAEESIYQIEQIRGTSDNVYVIMWHGMLSYAKGDRTEAVRQLYDAYSQLKATEKADATLSYTLAKLFEGRAELGSRMEFLTSAIYESTRSIIVSKPEVMLEYAEVL</sequence>
<comment type="caution">
    <text evidence="1">The sequence shown here is derived from an EMBL/GenBank/DDBJ whole genome shotgun (WGS) entry which is preliminary data.</text>
</comment>
<accession>A0A0F8WIQ2</accession>
<evidence type="ECO:0000313" key="1">
    <source>
        <dbReference type="EMBL" id="KKK48100.1"/>
    </source>
</evidence>
<proteinExistence type="predicted"/>
<organism evidence="1">
    <name type="scientific">marine sediment metagenome</name>
    <dbReference type="NCBI Taxonomy" id="412755"/>
    <lineage>
        <taxon>unclassified sequences</taxon>
        <taxon>metagenomes</taxon>
        <taxon>ecological metagenomes</taxon>
    </lineage>
</organism>
<dbReference type="SUPFAM" id="SSF48452">
    <property type="entry name" value="TPR-like"/>
    <property type="match status" value="1"/>
</dbReference>
<feature type="non-terminal residue" evidence="1">
    <location>
        <position position="336"/>
    </location>
</feature>
<reference evidence="1" key="1">
    <citation type="journal article" date="2015" name="Nature">
        <title>Complex archaea that bridge the gap between prokaryotes and eukaryotes.</title>
        <authorList>
            <person name="Spang A."/>
            <person name="Saw J.H."/>
            <person name="Jorgensen S.L."/>
            <person name="Zaremba-Niedzwiedzka K."/>
            <person name="Martijn J."/>
            <person name="Lind A.E."/>
            <person name="van Eijk R."/>
            <person name="Schleper C."/>
            <person name="Guy L."/>
            <person name="Ettema T.J."/>
        </authorList>
    </citation>
    <scope>NUCLEOTIDE SEQUENCE</scope>
</reference>
<feature type="non-terminal residue" evidence="1">
    <location>
        <position position="1"/>
    </location>
</feature>
<protein>
    <submittedName>
        <fullName evidence="1">Uncharacterized protein</fullName>
    </submittedName>
</protein>
<dbReference type="EMBL" id="LAZR01069246">
    <property type="protein sequence ID" value="KKK48100.1"/>
    <property type="molecule type" value="Genomic_DNA"/>
</dbReference>
<dbReference type="AlphaFoldDB" id="A0A0F8WIQ2"/>
<name>A0A0F8WIQ2_9ZZZZ</name>